<dbReference type="Proteomes" id="UP000232638">
    <property type="component" value="Chromosome"/>
</dbReference>
<keyword evidence="1" id="KW-0472">Membrane</keyword>
<feature type="signal peptide" evidence="2">
    <location>
        <begin position="1"/>
        <end position="39"/>
    </location>
</feature>
<dbReference type="EMBL" id="CP020370">
    <property type="protein sequence ID" value="AUB81336.1"/>
    <property type="molecule type" value="Genomic_DNA"/>
</dbReference>
<dbReference type="NCBIfam" id="TIGR02595">
    <property type="entry name" value="PEP_CTERM"/>
    <property type="match status" value="1"/>
</dbReference>
<feature type="transmembrane region" description="Helical" evidence="1">
    <location>
        <begin position="176"/>
        <end position="193"/>
    </location>
</feature>
<organism evidence="3 4">
    <name type="scientific">Candidatus Thiodictyon syntrophicum</name>
    <dbReference type="NCBI Taxonomy" id="1166950"/>
    <lineage>
        <taxon>Bacteria</taxon>
        <taxon>Pseudomonadati</taxon>
        <taxon>Pseudomonadota</taxon>
        <taxon>Gammaproteobacteria</taxon>
        <taxon>Chromatiales</taxon>
        <taxon>Chromatiaceae</taxon>
        <taxon>Thiodictyon</taxon>
    </lineage>
</organism>
<name>A0A2K8U6Y5_9GAMM</name>
<reference evidence="3 4" key="1">
    <citation type="submission" date="2017-03" db="EMBL/GenBank/DDBJ databases">
        <title>Complete genome sequence of Candidatus 'Thiodictyon syntrophicum' sp. nov. strain Cad16T, a photolithoautotroph purple sulfur bacterium isolated from an alpine meromictic lake.</title>
        <authorList>
            <person name="Luedin S.M."/>
            <person name="Pothier J.F."/>
            <person name="Danza F."/>
            <person name="Storelli N."/>
            <person name="Wittwer M."/>
            <person name="Tonolla M."/>
        </authorList>
    </citation>
    <scope>NUCLEOTIDE SEQUENCE [LARGE SCALE GENOMIC DNA]</scope>
    <source>
        <strain evidence="3 4">Cad16T</strain>
    </source>
</reference>
<evidence type="ECO:0000313" key="3">
    <source>
        <dbReference type="EMBL" id="AUB81336.1"/>
    </source>
</evidence>
<gene>
    <name evidence="3" type="ORF">THSYN_10495</name>
</gene>
<dbReference type="InterPro" id="IPR013424">
    <property type="entry name" value="Ice-binding_C"/>
</dbReference>
<keyword evidence="4" id="KW-1185">Reference proteome</keyword>
<keyword evidence="1" id="KW-1133">Transmembrane helix</keyword>
<dbReference type="AlphaFoldDB" id="A0A2K8U6Y5"/>
<dbReference type="KEGG" id="tsy:THSYN_10495"/>
<feature type="chain" id="PRO_5014791367" description="PEP-CTERM protein-sorting domain-containing protein" evidence="2">
    <location>
        <begin position="40"/>
        <end position="203"/>
    </location>
</feature>
<accession>A0A2K8U6Y5</accession>
<evidence type="ECO:0000313" key="4">
    <source>
        <dbReference type="Proteomes" id="UP000232638"/>
    </source>
</evidence>
<evidence type="ECO:0008006" key="5">
    <source>
        <dbReference type="Google" id="ProtNLM"/>
    </source>
</evidence>
<proteinExistence type="predicted"/>
<protein>
    <recommendedName>
        <fullName evidence="5">PEP-CTERM protein-sorting domain-containing protein</fullName>
    </recommendedName>
</protein>
<keyword evidence="2" id="KW-0732">Signal</keyword>
<evidence type="ECO:0000256" key="1">
    <source>
        <dbReference type="SAM" id="Phobius"/>
    </source>
</evidence>
<evidence type="ECO:0000256" key="2">
    <source>
        <dbReference type="SAM" id="SignalP"/>
    </source>
</evidence>
<sequence>MSNLNPTHPYPAGRSAVAAPLLASVLTLAAWMPAGPAAAAIVNYSIANPAADGWTGGALTIGSLSDSISILPSLITGTVNGVTSSFVPNRVGNGESELWYYNNVSGNHLDLYSTDFGSLTETAATTWQNIITTRGGTYANNYLYFAFSGASPSVGSVYSYDSGKGTSVTFSVEVPVPAPLALLLAAVPAVWLTRRRQRSVRAG</sequence>
<keyword evidence="1" id="KW-0812">Transmembrane</keyword>